<organism evidence="2">
    <name type="scientific">Triticum aestivum</name>
    <name type="common">Wheat</name>
    <dbReference type="NCBI Taxonomy" id="4565"/>
    <lineage>
        <taxon>Eukaryota</taxon>
        <taxon>Viridiplantae</taxon>
        <taxon>Streptophyta</taxon>
        <taxon>Embryophyta</taxon>
        <taxon>Tracheophyta</taxon>
        <taxon>Spermatophyta</taxon>
        <taxon>Magnoliopsida</taxon>
        <taxon>Liliopsida</taxon>
        <taxon>Poales</taxon>
        <taxon>Poaceae</taxon>
        <taxon>BOP clade</taxon>
        <taxon>Pooideae</taxon>
        <taxon>Triticodae</taxon>
        <taxon>Triticeae</taxon>
        <taxon>Triticinae</taxon>
        <taxon>Triticum</taxon>
    </lineage>
</organism>
<keyword evidence="1" id="KW-0472">Membrane</keyword>
<dbReference type="Gramene" id="TraesCS5A03G1239800.1">
    <property type="protein sequence ID" value="TraesCS5A03G1239800.1.CDS"/>
    <property type="gene ID" value="TraesCS5A03G1239800"/>
</dbReference>
<dbReference type="Gramene" id="TraesSTA5A03G02768460.1">
    <property type="protein sequence ID" value="TraesSTA5A03G02768460.1"/>
    <property type="gene ID" value="TraesSTA5A03G02768460"/>
</dbReference>
<protein>
    <recommendedName>
        <fullName evidence="4">Late embryogenesis abundant protein LEA-2 subgroup domain-containing protein</fullName>
    </recommendedName>
</protein>
<name>A0A3B6KS93_WHEAT</name>
<dbReference type="AlphaFoldDB" id="A0A3B6KS93"/>
<sequence length="79" mass="8693">MRGAAGRRGGERQSFWWAILAVVMLLLAVAAVYGAMMYKPQLRLQVCEAKLLGGPVVYDPLTLNNTLQGLSINVTLCWK</sequence>
<reference evidence="2" key="2">
    <citation type="submission" date="2018-10" db="UniProtKB">
        <authorList>
            <consortium name="EnsemblPlants"/>
        </authorList>
    </citation>
    <scope>IDENTIFICATION</scope>
</reference>
<evidence type="ECO:0000256" key="1">
    <source>
        <dbReference type="SAM" id="Phobius"/>
    </source>
</evidence>
<dbReference type="EnsemblPlants" id="TraesCS5A02G531100.1">
    <property type="protein sequence ID" value="TraesCS5A02G531100.1"/>
    <property type="gene ID" value="TraesCS5A02G531100"/>
</dbReference>
<reference evidence="2" key="1">
    <citation type="submission" date="2018-08" db="EMBL/GenBank/DDBJ databases">
        <authorList>
            <person name="Rossello M."/>
        </authorList>
    </citation>
    <scope>NUCLEOTIDE SEQUENCE [LARGE SCALE GENOMIC DNA]</scope>
    <source>
        <strain evidence="2">cv. Chinese Spring</strain>
    </source>
</reference>
<dbReference type="Gramene" id="TraesLAC5A03G02732260.1">
    <property type="protein sequence ID" value="TraesLAC5A03G02732260.1"/>
    <property type="gene ID" value="TraesLAC5A03G02732260"/>
</dbReference>
<dbReference type="OMA" id="ERRSFWW"/>
<keyword evidence="3" id="KW-1185">Reference proteome</keyword>
<evidence type="ECO:0000313" key="3">
    <source>
        <dbReference type="Proteomes" id="UP000019116"/>
    </source>
</evidence>
<dbReference type="Proteomes" id="UP000019116">
    <property type="component" value="Chromosome 5A"/>
</dbReference>
<dbReference type="Gramene" id="TraesROB_scaffold_027202_01G000100.1">
    <property type="protein sequence ID" value="TraesROB_scaffold_027202_01G000100.1"/>
    <property type="gene ID" value="TraesROB_scaffold_027202_01G000100"/>
</dbReference>
<proteinExistence type="predicted"/>
<evidence type="ECO:0008006" key="4">
    <source>
        <dbReference type="Google" id="ProtNLM"/>
    </source>
</evidence>
<dbReference type="Gramene" id="TraesCS5A02G531100.1">
    <property type="protein sequence ID" value="TraesCS5A02G531100.1"/>
    <property type="gene ID" value="TraesCS5A02G531100"/>
</dbReference>
<accession>A0A3B6KS93</accession>
<keyword evidence="1" id="KW-1133">Transmembrane helix</keyword>
<dbReference type="Gramene" id="TraesMAC5A03G02776470.1">
    <property type="protein sequence ID" value="TraesMAC5A03G02776470.1"/>
    <property type="gene ID" value="TraesMAC5A03G02776470"/>
</dbReference>
<dbReference type="Gramene" id="TraesNOR5A03G02801980.1">
    <property type="protein sequence ID" value="TraesNOR5A03G02801980.1"/>
    <property type="gene ID" value="TraesNOR5A03G02801980"/>
</dbReference>
<evidence type="ECO:0000313" key="2">
    <source>
        <dbReference type="EnsemblPlants" id="TraesCS5A02G531100.1"/>
    </source>
</evidence>
<feature type="transmembrane region" description="Helical" evidence="1">
    <location>
        <begin position="15"/>
        <end position="35"/>
    </location>
</feature>
<dbReference type="Gramene" id="TraesCAD_scaffold_032942_01G000100.1">
    <property type="protein sequence ID" value="TraesCAD_scaffold_032942_01G000100.1"/>
    <property type="gene ID" value="TraesCAD_scaffold_032942_01G000100"/>
</dbReference>
<keyword evidence="1" id="KW-0812">Transmembrane</keyword>
<dbReference type="Gramene" id="TraesLDM5A03G02779210.1">
    <property type="protein sequence ID" value="TraesLDM5A03G02779210.1"/>
    <property type="gene ID" value="TraesLDM5A03G02779210"/>
</dbReference>